<feature type="non-terminal residue" evidence="1">
    <location>
        <position position="50"/>
    </location>
</feature>
<dbReference type="Proteomes" id="UP000887116">
    <property type="component" value="Unassembled WGS sequence"/>
</dbReference>
<dbReference type="AlphaFoldDB" id="A0A8X6IG54"/>
<sequence>MISRITIRTTIVLEYPTAFKSLAVNSEFKLLGYKRGQPSLTTAPPSAILR</sequence>
<evidence type="ECO:0000313" key="1">
    <source>
        <dbReference type="EMBL" id="GFQ93827.1"/>
    </source>
</evidence>
<dbReference type="EMBL" id="BMAO01014255">
    <property type="protein sequence ID" value="GFQ93827.1"/>
    <property type="molecule type" value="Genomic_DNA"/>
</dbReference>
<accession>A0A8X6IG54</accession>
<protein>
    <submittedName>
        <fullName evidence="1">Uncharacterized protein</fullName>
    </submittedName>
</protein>
<organism evidence="1 2">
    <name type="scientific">Trichonephila clavata</name>
    <name type="common">Joro spider</name>
    <name type="synonym">Nephila clavata</name>
    <dbReference type="NCBI Taxonomy" id="2740835"/>
    <lineage>
        <taxon>Eukaryota</taxon>
        <taxon>Metazoa</taxon>
        <taxon>Ecdysozoa</taxon>
        <taxon>Arthropoda</taxon>
        <taxon>Chelicerata</taxon>
        <taxon>Arachnida</taxon>
        <taxon>Araneae</taxon>
        <taxon>Araneomorphae</taxon>
        <taxon>Entelegynae</taxon>
        <taxon>Araneoidea</taxon>
        <taxon>Nephilidae</taxon>
        <taxon>Trichonephila</taxon>
    </lineage>
</organism>
<evidence type="ECO:0000313" key="2">
    <source>
        <dbReference type="Proteomes" id="UP000887116"/>
    </source>
</evidence>
<comment type="caution">
    <text evidence="1">The sequence shown here is derived from an EMBL/GenBank/DDBJ whole genome shotgun (WGS) entry which is preliminary data.</text>
</comment>
<reference evidence="1" key="1">
    <citation type="submission" date="2020-07" db="EMBL/GenBank/DDBJ databases">
        <title>Multicomponent nature underlies the extraordinary mechanical properties of spider dragline silk.</title>
        <authorList>
            <person name="Kono N."/>
            <person name="Nakamura H."/>
            <person name="Mori M."/>
            <person name="Yoshida Y."/>
            <person name="Ohtoshi R."/>
            <person name="Malay A.D."/>
            <person name="Moran D.A.P."/>
            <person name="Tomita M."/>
            <person name="Numata K."/>
            <person name="Arakawa K."/>
        </authorList>
    </citation>
    <scope>NUCLEOTIDE SEQUENCE</scope>
</reference>
<proteinExistence type="predicted"/>
<keyword evidence="2" id="KW-1185">Reference proteome</keyword>
<name>A0A8X6IG54_TRICU</name>
<gene>
    <name evidence="1" type="ORF">TNCT_430531</name>
</gene>